<dbReference type="PANTHER" id="PTHR21074">
    <property type="entry name" value="IQ AND UBIQUITIN-LIKE DOMAIN-CONTAINING PROTEIN"/>
    <property type="match status" value="1"/>
</dbReference>
<feature type="domain" description="IQ motif and ubiquitin-like" evidence="1">
    <location>
        <begin position="371"/>
        <end position="487"/>
    </location>
</feature>
<dbReference type="GO" id="GO:0060271">
    <property type="term" value="P:cilium assembly"/>
    <property type="evidence" value="ECO:0007669"/>
    <property type="project" value="TreeGrafter"/>
</dbReference>
<dbReference type="FunCoup" id="A0A7R8V0T5">
    <property type="interactions" value="14"/>
</dbReference>
<gene>
    <name evidence="2" type="ORF">HERILL_LOCUS12873</name>
</gene>
<dbReference type="PANTHER" id="PTHR21074:SF0">
    <property type="entry name" value="IQ AND UBIQUITIN-LIKE DOMAIN-CONTAINING PROTEIN"/>
    <property type="match status" value="1"/>
</dbReference>
<dbReference type="GO" id="GO:0030317">
    <property type="term" value="P:flagellated sperm motility"/>
    <property type="evidence" value="ECO:0007669"/>
    <property type="project" value="TreeGrafter"/>
</dbReference>
<dbReference type="Pfam" id="PF25805">
    <property type="entry name" value="IQUB"/>
    <property type="match status" value="1"/>
</dbReference>
<dbReference type="InParanoid" id="A0A7R8V0T5"/>
<name>A0A7R8V0T5_HERIL</name>
<keyword evidence="3" id="KW-1185">Reference proteome</keyword>
<dbReference type="GO" id="GO:0001669">
    <property type="term" value="C:acrosomal vesicle"/>
    <property type="evidence" value="ECO:0007669"/>
    <property type="project" value="TreeGrafter"/>
</dbReference>
<proteinExistence type="predicted"/>
<dbReference type="GO" id="GO:0031514">
    <property type="term" value="C:motile cilium"/>
    <property type="evidence" value="ECO:0007669"/>
    <property type="project" value="TreeGrafter"/>
</dbReference>
<evidence type="ECO:0000259" key="1">
    <source>
        <dbReference type="Pfam" id="PF25805"/>
    </source>
</evidence>
<accession>A0A7R8V0T5</accession>
<organism evidence="2 3">
    <name type="scientific">Hermetia illucens</name>
    <name type="common">Black soldier fly</name>
    <dbReference type="NCBI Taxonomy" id="343691"/>
    <lineage>
        <taxon>Eukaryota</taxon>
        <taxon>Metazoa</taxon>
        <taxon>Ecdysozoa</taxon>
        <taxon>Arthropoda</taxon>
        <taxon>Hexapoda</taxon>
        <taxon>Insecta</taxon>
        <taxon>Pterygota</taxon>
        <taxon>Neoptera</taxon>
        <taxon>Endopterygota</taxon>
        <taxon>Diptera</taxon>
        <taxon>Brachycera</taxon>
        <taxon>Stratiomyomorpha</taxon>
        <taxon>Stratiomyidae</taxon>
        <taxon>Hermetiinae</taxon>
        <taxon>Hermetia</taxon>
    </lineage>
</organism>
<sequence length="674" mass="78281">MSEAQFCGKYQECPDDIVNFEKLTVKFQISDTQTVAQVYPNCMTIAEIKTDLGRKFEVDPGVLIICQDGKEAEDSLKLEALTQNEFGIVETYLKLDEEQSKQKEFKLDPQVYYSKHKLPDFITVNIPNEDNPLCGCNNVIVEIQNLAIKKPYLGGHRDLRTGKEYFDAFTQTGPPLEKIKYSGIYSKDTQTQEIRSKAVDTKVDHSAQIFGDATNFIHVPSSSDYVIQPKPYETYKQKVKRENKIGKIILIQRNLRRYILWKFIREAAAEYRLLRAEQDRRDNLITENDANKIRKDCVVKTFPKTKEDFDLLFAQIQRWKDAEIKRINSMYSGGPRIAELHCLLDREIQLLNGVEKQRSLVRKALKDFRDEQQLKKLGEPVKWVGYENLVVEVDLLRTQRVRYLTDLYKALRDSSTKTARLNLINTINGVLQKEADQKPGLEPTITELLDLFEREKSLLICTKMNDCTLDTLRKRQGVLFVEIIQYVDEQKSKNSDSKMCEKCKTVKHITNFALRTRQASVDICKNCHYMRGSVSDNSLYRAILRAIQRDEKKRKTLASYAFIIQEDDVRFIIDKIWHGHSILSKCNDLAHLRLPRWEKKDDWSPWNCVCLTEAEARAHDELETLNGVYHEATVQDIQSKHLLAKSAFKKLLDVDDDLVKPGHWWRVGIDEKPL</sequence>
<evidence type="ECO:0000313" key="3">
    <source>
        <dbReference type="Proteomes" id="UP000594454"/>
    </source>
</evidence>
<dbReference type="EMBL" id="LR899013">
    <property type="protein sequence ID" value="CAD7090389.1"/>
    <property type="molecule type" value="Genomic_DNA"/>
</dbReference>
<evidence type="ECO:0000313" key="2">
    <source>
        <dbReference type="EMBL" id="CAD7090389.1"/>
    </source>
</evidence>
<dbReference type="InterPro" id="IPR057887">
    <property type="entry name" value="IQUB_helical"/>
</dbReference>
<protein>
    <recommendedName>
        <fullName evidence="1">IQ motif and ubiquitin-like domain-containing protein</fullName>
    </recommendedName>
</protein>
<reference evidence="2 3" key="1">
    <citation type="submission" date="2020-11" db="EMBL/GenBank/DDBJ databases">
        <authorList>
            <person name="Wallbank WR R."/>
            <person name="Pardo Diaz C."/>
            <person name="Kozak K."/>
            <person name="Martin S."/>
            <person name="Jiggins C."/>
            <person name="Moest M."/>
            <person name="Warren A I."/>
            <person name="Generalovic N T."/>
            <person name="Byers J.R.P. K."/>
            <person name="Montejo-Kovacevich G."/>
            <person name="Yen C E."/>
        </authorList>
    </citation>
    <scope>NUCLEOTIDE SEQUENCE [LARGE SCALE GENOMIC DNA]</scope>
</reference>
<dbReference type="OMA" id="TFAQKER"/>
<dbReference type="InterPro" id="IPR037695">
    <property type="entry name" value="IQUB"/>
</dbReference>
<dbReference type="Proteomes" id="UP000594454">
    <property type="component" value="Chromosome 5"/>
</dbReference>
<dbReference type="AlphaFoldDB" id="A0A7R8V0T5"/>
<dbReference type="OrthoDB" id="10265862at2759"/>